<sequence length="365" mass="41694">NLGHCIIDEIFDVSELETSLAEAQEKADKYRSEADQLREQAEQSQQSSQKQLEEIQNAKDQARIAAETARNLKLQKQELQQQIEAAKNKINMASKDIYLHVIGNNDTSSQKVQFARKWIGEHDRDSKKPFICNKLILKNGKNSIASDFQIDAVEFDIRDRHGTSIFHSDEDNIIDKHIEIGKPFTITIPYMDSIADEGCSIFVNVSYQYLNKNIDGSTYKKNWIVKATFPGTGGLFFVMVLLILLIVGIIIVWFIMGSQEQKNFEEQKDDDESLWHDDDSTMQSYRDDMDYGSTENNSSYDSSTTITFIVKGKGQKELCVEDDETIYLSLPDDSRVQYIDINSSDTIKWQNGMIMHNGIPVTKIK</sequence>
<gene>
    <name evidence="3" type="ORF">OMM_08587</name>
</gene>
<feature type="compositionally biased region" description="Basic and acidic residues" evidence="1">
    <location>
        <begin position="27"/>
        <end position="41"/>
    </location>
</feature>
<evidence type="ECO:0000313" key="3">
    <source>
        <dbReference type="EMBL" id="ETR70743.1"/>
    </source>
</evidence>
<evidence type="ECO:0000256" key="2">
    <source>
        <dbReference type="SAM" id="Phobius"/>
    </source>
</evidence>
<accession>A0A1V1P7I6</accession>
<keyword evidence="2" id="KW-1133">Transmembrane helix</keyword>
<protein>
    <submittedName>
        <fullName evidence="3">Uncharacterized protein</fullName>
    </submittedName>
</protein>
<reference evidence="4" key="1">
    <citation type="submission" date="2012-11" db="EMBL/GenBank/DDBJ databases">
        <authorList>
            <person name="Lucero-Rivera Y.E."/>
            <person name="Tovar-Ramirez D."/>
        </authorList>
    </citation>
    <scope>NUCLEOTIDE SEQUENCE [LARGE SCALE GENOMIC DNA]</scope>
    <source>
        <strain evidence="4">Araruama</strain>
    </source>
</reference>
<feature type="non-terminal residue" evidence="3">
    <location>
        <position position="1"/>
    </location>
</feature>
<dbReference type="EMBL" id="ATBP01000376">
    <property type="protein sequence ID" value="ETR70743.1"/>
    <property type="molecule type" value="Genomic_DNA"/>
</dbReference>
<feature type="region of interest" description="Disordered" evidence="1">
    <location>
        <begin position="27"/>
        <end position="57"/>
    </location>
</feature>
<name>A0A1V1P7I6_9BACT</name>
<dbReference type="AlphaFoldDB" id="A0A1V1P7I6"/>
<dbReference type="Proteomes" id="UP000189670">
    <property type="component" value="Unassembled WGS sequence"/>
</dbReference>
<proteinExistence type="predicted"/>
<evidence type="ECO:0000256" key="1">
    <source>
        <dbReference type="SAM" id="MobiDB-lite"/>
    </source>
</evidence>
<keyword evidence="2" id="KW-0812">Transmembrane</keyword>
<organism evidence="3 4">
    <name type="scientific">Candidatus Magnetoglobus multicellularis str. Araruama</name>
    <dbReference type="NCBI Taxonomy" id="890399"/>
    <lineage>
        <taxon>Bacteria</taxon>
        <taxon>Pseudomonadati</taxon>
        <taxon>Thermodesulfobacteriota</taxon>
        <taxon>Desulfobacteria</taxon>
        <taxon>Desulfobacterales</taxon>
        <taxon>Desulfobacteraceae</taxon>
        <taxon>Candidatus Magnetoglobus</taxon>
    </lineage>
</organism>
<keyword evidence="2" id="KW-0472">Membrane</keyword>
<evidence type="ECO:0000313" key="4">
    <source>
        <dbReference type="Proteomes" id="UP000189670"/>
    </source>
</evidence>
<comment type="caution">
    <text evidence="3">The sequence shown here is derived from an EMBL/GenBank/DDBJ whole genome shotgun (WGS) entry which is preliminary data.</text>
</comment>
<feature type="transmembrane region" description="Helical" evidence="2">
    <location>
        <begin position="234"/>
        <end position="256"/>
    </location>
</feature>